<keyword evidence="1" id="KW-0812">Transmembrane</keyword>
<dbReference type="EMBL" id="CP029556">
    <property type="protein sequence ID" value="AXA84852.1"/>
    <property type="molecule type" value="Genomic_DNA"/>
</dbReference>
<evidence type="ECO:0000313" key="3">
    <source>
        <dbReference type="Proteomes" id="UP000251842"/>
    </source>
</evidence>
<keyword evidence="1" id="KW-0472">Membrane</keyword>
<sequence>MNQLQSVTPEARTRNRRALVMIAALIFGPVLLALALNYGGLLPSPKTNGERIDPMIALADSTLHLQDGTPYRWTPEARMKRLLVIAPPGCDAACGARAADLEKVRELFGKEAEHLDLLWMGDFPADAPRPPTLKLLRDDPAVRAQLPRTSDAKGAPVYLIDPYGFVVLRFPPDLDLALLRKDVSKLMKLQ</sequence>
<dbReference type="OrthoDB" id="9785445at2"/>
<keyword evidence="3" id="KW-1185">Reference proteome</keyword>
<evidence type="ECO:0008006" key="4">
    <source>
        <dbReference type="Google" id="ProtNLM"/>
    </source>
</evidence>
<name>A0A344J742_9GAMM</name>
<dbReference type="RefSeq" id="WP_112927064.1">
    <property type="nucleotide sequence ID" value="NZ_CP029556.1"/>
</dbReference>
<accession>A0A344J742</accession>
<dbReference type="Proteomes" id="UP000251842">
    <property type="component" value="Chromosome"/>
</dbReference>
<feature type="transmembrane region" description="Helical" evidence="1">
    <location>
        <begin position="18"/>
        <end position="38"/>
    </location>
</feature>
<evidence type="ECO:0000313" key="2">
    <source>
        <dbReference type="EMBL" id="AXA84852.1"/>
    </source>
</evidence>
<keyword evidence="1" id="KW-1133">Transmembrane helix</keyword>
<evidence type="ECO:0000256" key="1">
    <source>
        <dbReference type="SAM" id="Phobius"/>
    </source>
</evidence>
<organism evidence="2 3">
    <name type="scientific">Solilutibacter oculi</name>
    <dbReference type="NCBI Taxonomy" id="2698682"/>
    <lineage>
        <taxon>Bacteria</taxon>
        <taxon>Pseudomonadati</taxon>
        <taxon>Pseudomonadota</taxon>
        <taxon>Gammaproteobacteria</taxon>
        <taxon>Lysobacterales</taxon>
        <taxon>Lysobacteraceae</taxon>
        <taxon>Solilutibacter</taxon>
    </lineage>
</organism>
<dbReference type="KEGG" id="lue:DCD74_09295"/>
<dbReference type="AlphaFoldDB" id="A0A344J742"/>
<protein>
    <recommendedName>
        <fullName evidence="4">Thioredoxin domain-containing protein</fullName>
    </recommendedName>
</protein>
<reference evidence="3" key="1">
    <citation type="submission" date="2018-05" db="EMBL/GenBank/DDBJ databases">
        <title>Luteimonas pekinense sp. nov., isolated from human Meibomian gland secretions, Beijing, China.</title>
        <authorList>
            <person name="Wen T."/>
            <person name="Bai H."/>
            <person name="Lv H."/>
        </authorList>
    </citation>
    <scope>NUCLEOTIDE SEQUENCE [LARGE SCALE GENOMIC DNA]</scope>
    <source>
        <strain evidence="3">83-4</strain>
    </source>
</reference>
<gene>
    <name evidence="2" type="ORF">DCD74_09295</name>
</gene>
<proteinExistence type="predicted"/>